<dbReference type="EMBL" id="GGEC01092301">
    <property type="protein sequence ID" value="MBX72785.1"/>
    <property type="molecule type" value="Transcribed_RNA"/>
</dbReference>
<organism evidence="1">
    <name type="scientific">Rhizophora mucronata</name>
    <name type="common">Asiatic mangrove</name>
    <dbReference type="NCBI Taxonomy" id="61149"/>
    <lineage>
        <taxon>Eukaryota</taxon>
        <taxon>Viridiplantae</taxon>
        <taxon>Streptophyta</taxon>
        <taxon>Embryophyta</taxon>
        <taxon>Tracheophyta</taxon>
        <taxon>Spermatophyta</taxon>
        <taxon>Magnoliopsida</taxon>
        <taxon>eudicotyledons</taxon>
        <taxon>Gunneridae</taxon>
        <taxon>Pentapetalae</taxon>
        <taxon>rosids</taxon>
        <taxon>fabids</taxon>
        <taxon>Malpighiales</taxon>
        <taxon>Rhizophoraceae</taxon>
        <taxon>Rhizophora</taxon>
    </lineage>
</organism>
<proteinExistence type="predicted"/>
<name>A0A2P2R0N9_RHIMU</name>
<reference evidence="1" key="1">
    <citation type="submission" date="2018-02" db="EMBL/GenBank/DDBJ databases">
        <title>Rhizophora mucronata_Transcriptome.</title>
        <authorList>
            <person name="Meera S.P."/>
            <person name="Sreeshan A."/>
            <person name="Augustine A."/>
        </authorList>
    </citation>
    <scope>NUCLEOTIDE SEQUENCE</scope>
    <source>
        <tissue evidence="1">Leaf</tissue>
    </source>
</reference>
<sequence length="20" mass="2252">MQVCISPLHISFSLQVSFSK</sequence>
<dbReference type="AlphaFoldDB" id="A0A2P2R0N9"/>
<evidence type="ECO:0000313" key="1">
    <source>
        <dbReference type="EMBL" id="MBX72785.1"/>
    </source>
</evidence>
<protein>
    <submittedName>
        <fullName evidence="1">Uncharacterized protein</fullName>
    </submittedName>
</protein>
<accession>A0A2P2R0N9</accession>